<sequence length="146" mass="16191">MIIGNIWLSRSLLRNSPGQRWRPNYAPILELWRHEPPNLSGFVKDHNSKIGEVVGVDARGIRIARQAPRQPDVPLIYQPQPHHPAALNHRAHDRETFAITERGGWGWPQLRPDSAAAAIGGAAVVECCDQGRAAGLLHDHGNTEFP</sequence>
<organism evidence="1 2">
    <name type="scientific">Dactylosporangium fulvum</name>
    <dbReference type="NCBI Taxonomy" id="53359"/>
    <lineage>
        <taxon>Bacteria</taxon>
        <taxon>Bacillati</taxon>
        <taxon>Actinomycetota</taxon>
        <taxon>Actinomycetes</taxon>
        <taxon>Micromonosporales</taxon>
        <taxon>Micromonosporaceae</taxon>
        <taxon>Dactylosporangium</taxon>
    </lineage>
</organism>
<evidence type="ECO:0000313" key="1">
    <source>
        <dbReference type="EMBL" id="UWP84552.1"/>
    </source>
</evidence>
<reference evidence="1" key="2">
    <citation type="submission" date="2022-09" db="EMBL/GenBank/DDBJ databases">
        <title>Biosynthetic gene clusters of Dactylosporangioum fulvum.</title>
        <authorList>
            <person name="Caradec T."/>
        </authorList>
    </citation>
    <scope>NUCLEOTIDE SEQUENCE</scope>
    <source>
        <strain evidence="1">NRRL B-16292</strain>
    </source>
</reference>
<proteinExistence type="predicted"/>
<accession>A0ABY5W4T7</accession>
<gene>
    <name evidence="1" type="ORF">Dfulv_10090</name>
</gene>
<name>A0ABY5W4T7_9ACTN</name>
<reference evidence="1" key="1">
    <citation type="submission" date="2021-04" db="EMBL/GenBank/DDBJ databases">
        <authorList>
            <person name="Hartkoorn R.C."/>
            <person name="Beaudoing E."/>
            <person name="Hot D."/>
        </authorList>
    </citation>
    <scope>NUCLEOTIDE SEQUENCE</scope>
    <source>
        <strain evidence="1">NRRL B-16292</strain>
    </source>
</reference>
<dbReference type="RefSeq" id="WP_259862426.1">
    <property type="nucleotide sequence ID" value="NZ_BAAAST010000140.1"/>
</dbReference>
<evidence type="ECO:0000313" key="2">
    <source>
        <dbReference type="Proteomes" id="UP001059617"/>
    </source>
</evidence>
<dbReference type="Proteomes" id="UP001059617">
    <property type="component" value="Chromosome"/>
</dbReference>
<keyword evidence="2" id="KW-1185">Reference proteome</keyword>
<dbReference type="EMBL" id="CP073720">
    <property type="protein sequence ID" value="UWP84552.1"/>
    <property type="molecule type" value="Genomic_DNA"/>
</dbReference>
<protein>
    <submittedName>
        <fullName evidence="1">Uncharacterized protein</fullName>
    </submittedName>
</protein>